<evidence type="ECO:0000256" key="5">
    <source>
        <dbReference type="ARBA" id="ARBA00022989"/>
    </source>
</evidence>
<evidence type="ECO:0000256" key="6">
    <source>
        <dbReference type="ARBA" id="ARBA00023136"/>
    </source>
</evidence>
<evidence type="ECO:0000256" key="8">
    <source>
        <dbReference type="ARBA" id="ARBA00060376"/>
    </source>
</evidence>
<dbReference type="PANTHER" id="PTHR21136:SF172">
    <property type="entry name" value="VESICLE-ASSOCIATED MEMBRANE PROTEIN 711-RELATED"/>
    <property type="match status" value="1"/>
</dbReference>
<evidence type="ECO:0000256" key="7">
    <source>
        <dbReference type="ARBA" id="ARBA00037493"/>
    </source>
</evidence>
<keyword evidence="10" id="KW-0175">Coiled coil</keyword>
<evidence type="ECO:0000259" key="15">
    <source>
        <dbReference type="PROSITE" id="PS50892"/>
    </source>
</evidence>
<evidence type="ECO:0000256" key="10">
    <source>
        <dbReference type="PROSITE-ProRule" id="PRU00290"/>
    </source>
</evidence>
<accession>A0A9Q1QAH7</accession>
<keyword evidence="5 12" id="KW-1133">Transmembrane helix</keyword>
<evidence type="ECO:0000256" key="3">
    <source>
        <dbReference type="ARBA" id="ARBA00022692"/>
    </source>
</evidence>
<keyword evidence="6 12" id="KW-0472">Membrane</keyword>
<evidence type="ECO:0000256" key="1">
    <source>
        <dbReference type="ARBA" id="ARBA00008025"/>
    </source>
</evidence>
<name>A0A9Q1QAH7_9CARY</name>
<feature type="domain" description="V-SNARE coiled-coil homology" evidence="15">
    <location>
        <begin position="138"/>
        <end position="198"/>
    </location>
</feature>
<dbReference type="OrthoDB" id="248747at2759"/>
<dbReference type="Pfam" id="PF00957">
    <property type="entry name" value="Synaptobrevin"/>
    <property type="match status" value="1"/>
</dbReference>
<comment type="similarity">
    <text evidence="1">Belongs to the synaptobrevin family.</text>
</comment>
<protein>
    <submittedName>
        <fullName evidence="16">Uncharacterized protein</fullName>
    </submittedName>
</protein>
<evidence type="ECO:0000256" key="12">
    <source>
        <dbReference type="SAM" id="Phobius"/>
    </source>
</evidence>
<feature type="signal peptide" evidence="13">
    <location>
        <begin position="1"/>
        <end position="16"/>
    </location>
</feature>
<dbReference type="GO" id="GO:0005774">
    <property type="term" value="C:vacuolar membrane"/>
    <property type="evidence" value="ECO:0007669"/>
    <property type="project" value="UniProtKB-SubCell"/>
</dbReference>
<evidence type="ECO:0000256" key="11">
    <source>
        <dbReference type="SAM" id="MobiDB-lite"/>
    </source>
</evidence>
<dbReference type="InterPro" id="IPR001388">
    <property type="entry name" value="Synaptobrevin-like"/>
</dbReference>
<keyword evidence="4" id="KW-0653">Protein transport</keyword>
<dbReference type="AlphaFoldDB" id="A0A9Q1QAH7"/>
<comment type="caution">
    <text evidence="16">The sequence shown here is derived from an EMBL/GenBank/DDBJ whole genome shotgun (WGS) entry which is preliminary data.</text>
</comment>
<dbReference type="Gene3D" id="3.30.450.50">
    <property type="entry name" value="Longin domain"/>
    <property type="match status" value="1"/>
</dbReference>
<dbReference type="PRINTS" id="PR00219">
    <property type="entry name" value="SYNAPTOBREVN"/>
</dbReference>
<dbReference type="CDD" id="cd14824">
    <property type="entry name" value="Longin"/>
    <property type="match status" value="1"/>
</dbReference>
<feature type="region of interest" description="Disordered" evidence="11">
    <location>
        <begin position="309"/>
        <end position="379"/>
    </location>
</feature>
<keyword evidence="13" id="KW-0732">Signal</keyword>
<dbReference type="SMART" id="SM01270">
    <property type="entry name" value="Longin"/>
    <property type="match status" value="1"/>
</dbReference>
<dbReference type="CDD" id="cd15843">
    <property type="entry name" value="R-SNARE"/>
    <property type="match status" value="1"/>
</dbReference>
<dbReference type="FunFam" id="1.20.5.110:FF:000004">
    <property type="entry name" value="Vesicle-associated membrane protein 7"/>
    <property type="match status" value="1"/>
</dbReference>
<evidence type="ECO:0000259" key="14">
    <source>
        <dbReference type="PROSITE" id="PS50859"/>
    </source>
</evidence>
<feature type="region of interest" description="Disordered" evidence="11">
    <location>
        <begin position="244"/>
        <end position="288"/>
    </location>
</feature>
<keyword evidence="2" id="KW-0813">Transport</keyword>
<keyword evidence="17" id="KW-1185">Reference proteome</keyword>
<dbReference type="SUPFAM" id="SSF58038">
    <property type="entry name" value="SNARE fusion complex"/>
    <property type="match status" value="1"/>
</dbReference>
<dbReference type="PROSITE" id="PS50859">
    <property type="entry name" value="LONGIN"/>
    <property type="match status" value="1"/>
</dbReference>
<dbReference type="InterPro" id="IPR011012">
    <property type="entry name" value="Longin-like_dom_sf"/>
</dbReference>
<dbReference type="GO" id="GO:0015031">
    <property type="term" value="P:protein transport"/>
    <property type="evidence" value="ECO:0007669"/>
    <property type="project" value="UniProtKB-KW"/>
</dbReference>
<dbReference type="InterPro" id="IPR010908">
    <property type="entry name" value="Longin_dom"/>
</dbReference>
<dbReference type="GO" id="GO:0016192">
    <property type="term" value="P:vesicle-mediated transport"/>
    <property type="evidence" value="ECO:0007669"/>
    <property type="project" value="InterPro"/>
</dbReference>
<feature type="compositionally biased region" description="Basic residues" evidence="11">
    <location>
        <begin position="362"/>
        <end position="371"/>
    </location>
</feature>
<evidence type="ECO:0000256" key="2">
    <source>
        <dbReference type="ARBA" id="ARBA00022448"/>
    </source>
</evidence>
<evidence type="ECO:0000313" key="16">
    <source>
        <dbReference type="EMBL" id="KAJ8434967.1"/>
    </source>
</evidence>
<dbReference type="Proteomes" id="UP001153076">
    <property type="component" value="Unassembled WGS sequence"/>
</dbReference>
<feature type="domain" description="Longin" evidence="14">
    <location>
        <begin position="7"/>
        <end position="123"/>
    </location>
</feature>
<dbReference type="Pfam" id="PF13774">
    <property type="entry name" value="Longin"/>
    <property type="match status" value="2"/>
</dbReference>
<dbReference type="InterPro" id="IPR051097">
    <property type="entry name" value="Synaptobrevin-like_transport"/>
</dbReference>
<evidence type="ECO:0000256" key="4">
    <source>
        <dbReference type="ARBA" id="ARBA00022927"/>
    </source>
</evidence>
<dbReference type="PANTHER" id="PTHR21136">
    <property type="entry name" value="SNARE PROTEINS"/>
    <property type="match status" value="1"/>
</dbReference>
<gene>
    <name evidence="16" type="ORF">Cgig2_027810</name>
</gene>
<comment type="subcellular location">
    <subcellularLocation>
        <location evidence="8">Prevacuolar compartment membrane</location>
        <topology evidence="8">Single-pass type IV membrane protein</topology>
    </subcellularLocation>
    <subcellularLocation>
        <location evidence="9">Vacuole membrane</location>
        <topology evidence="9">Single-pass type IV membrane protein</topology>
    </subcellularLocation>
</comment>
<dbReference type="SUPFAM" id="SSF64356">
    <property type="entry name" value="SNARE-like"/>
    <property type="match status" value="1"/>
</dbReference>
<feature type="chain" id="PRO_5040121697" evidence="13">
    <location>
        <begin position="17"/>
        <end position="379"/>
    </location>
</feature>
<sequence length="379" mass="42342">MAILYALVARGTVVLAEFSATSTNASAIARQILEKIPGTSDTHVSYSQDRYIFHVKRTDGLTVLCMAEDNVGQWLKPLRTARNVGRIPFAFLEEIHQRFVKTYGRAIHTAPAYAMNDEFSRVLSQQMDYFSNDPNADRLNRLKGEMSQVRNVMIENIDKVLDRGERLELLVDKTATLQGNTLRFRKQARRFRNTVWWRNCRLMFTLIIVLLIIIYIVLAFVCHGPLLPSCFYIAAENSSGLGSQRYPEIPSSPHPKPPIKTKKVRAGPQDLGPSLASSDVKLGSGHNKSQPLPSLALLRILHRKEIGWSTSGGPEAGSGNVGRHDDIGLGNHRREVEVVRNENLGDGGREDGLHNSKVQIYVKRRISGKGRHAGDKADK</sequence>
<evidence type="ECO:0000256" key="13">
    <source>
        <dbReference type="SAM" id="SignalP"/>
    </source>
</evidence>
<dbReference type="EMBL" id="JAKOGI010000441">
    <property type="protein sequence ID" value="KAJ8434967.1"/>
    <property type="molecule type" value="Genomic_DNA"/>
</dbReference>
<evidence type="ECO:0000256" key="9">
    <source>
        <dbReference type="ARBA" id="ARBA00060379"/>
    </source>
</evidence>
<dbReference type="InterPro" id="IPR042855">
    <property type="entry name" value="V_SNARE_CC"/>
</dbReference>
<dbReference type="Gene3D" id="1.20.5.110">
    <property type="match status" value="1"/>
</dbReference>
<dbReference type="PROSITE" id="PS00417">
    <property type="entry name" value="SYNAPTOBREVIN"/>
    <property type="match status" value="1"/>
</dbReference>
<dbReference type="FunFam" id="3.30.450.50:FF:000008">
    <property type="entry name" value="Vesicle-associated membrane protein 711"/>
    <property type="match status" value="1"/>
</dbReference>
<evidence type="ECO:0000313" key="17">
    <source>
        <dbReference type="Proteomes" id="UP001153076"/>
    </source>
</evidence>
<proteinExistence type="inferred from homology"/>
<keyword evidence="3 12" id="KW-0812">Transmembrane</keyword>
<feature type="transmembrane region" description="Helical" evidence="12">
    <location>
        <begin position="202"/>
        <end position="221"/>
    </location>
</feature>
<organism evidence="16 17">
    <name type="scientific">Carnegiea gigantea</name>
    <dbReference type="NCBI Taxonomy" id="171969"/>
    <lineage>
        <taxon>Eukaryota</taxon>
        <taxon>Viridiplantae</taxon>
        <taxon>Streptophyta</taxon>
        <taxon>Embryophyta</taxon>
        <taxon>Tracheophyta</taxon>
        <taxon>Spermatophyta</taxon>
        <taxon>Magnoliopsida</taxon>
        <taxon>eudicotyledons</taxon>
        <taxon>Gunneridae</taxon>
        <taxon>Pentapetalae</taxon>
        <taxon>Caryophyllales</taxon>
        <taxon>Cactineae</taxon>
        <taxon>Cactaceae</taxon>
        <taxon>Cactoideae</taxon>
        <taxon>Echinocereeae</taxon>
        <taxon>Carnegiea</taxon>
    </lineage>
</organism>
<dbReference type="PROSITE" id="PS50892">
    <property type="entry name" value="V_SNARE"/>
    <property type="match status" value="1"/>
</dbReference>
<reference evidence="16" key="1">
    <citation type="submission" date="2022-04" db="EMBL/GenBank/DDBJ databases">
        <title>Carnegiea gigantea Genome sequencing and assembly v2.</title>
        <authorList>
            <person name="Copetti D."/>
            <person name="Sanderson M.J."/>
            <person name="Burquez A."/>
            <person name="Wojciechowski M.F."/>
        </authorList>
    </citation>
    <scope>NUCLEOTIDE SEQUENCE</scope>
    <source>
        <strain evidence="16">SGP5-SGP5p</strain>
        <tissue evidence="16">Aerial part</tissue>
    </source>
</reference>
<feature type="compositionally biased region" description="Basic and acidic residues" evidence="11">
    <location>
        <begin position="322"/>
        <end position="340"/>
    </location>
</feature>
<comment type="function">
    <text evidence="7">Involved in the targeting and/or fusion of transport vesicles to their target membrane.</text>
</comment>